<feature type="domain" description="Lcl C-terminal" evidence="1">
    <location>
        <begin position="47"/>
        <end position="141"/>
    </location>
</feature>
<gene>
    <name evidence="2" type="ORF">ISN74_07815</name>
</gene>
<dbReference type="InterPro" id="IPR011460">
    <property type="entry name" value="Lcl_C"/>
</dbReference>
<dbReference type="RefSeq" id="WP_188798793.1">
    <property type="nucleotide sequence ID" value="NZ_BMIZ01000001.1"/>
</dbReference>
<proteinExistence type="predicted"/>
<accession>A0ABX7GXK2</accession>
<evidence type="ECO:0000313" key="3">
    <source>
        <dbReference type="Proteomes" id="UP000663181"/>
    </source>
</evidence>
<reference evidence="2 3" key="1">
    <citation type="submission" date="2020-10" db="EMBL/GenBank/DDBJ databases">
        <title>Phylogeny of dyella-like bacteria.</title>
        <authorList>
            <person name="Fu J."/>
        </authorList>
    </citation>
    <scope>NUCLEOTIDE SEQUENCE [LARGE SCALE GENOMIC DNA]</scope>
    <source>
        <strain evidence="2 3">DHOB09</strain>
    </source>
</reference>
<evidence type="ECO:0000313" key="2">
    <source>
        <dbReference type="EMBL" id="QRN55225.1"/>
    </source>
</evidence>
<dbReference type="EMBL" id="CP064030">
    <property type="protein sequence ID" value="QRN55225.1"/>
    <property type="molecule type" value="Genomic_DNA"/>
</dbReference>
<dbReference type="Pfam" id="PF07603">
    <property type="entry name" value="Lcl_C"/>
    <property type="match status" value="1"/>
</dbReference>
<dbReference type="Proteomes" id="UP000663181">
    <property type="component" value="Chromosome"/>
</dbReference>
<protein>
    <submittedName>
        <fullName evidence="2">DUF1566 domain-containing protein</fullName>
    </submittedName>
</protein>
<sequence length="149" mass="16416">MNAQPEHAVSRFIKLAADGSHLAPDANDYTGILNIRDGIVTVYASDRYLTQSDAEKACAKLAQLPGHTPWQLISDKDGELIIDRRFYNPAVDPEEYPHIMPEPHWTRTDYKSSSDVAWGVNFYGGSVGCNSRSGRARALAVCRPVPASQ</sequence>
<name>A0ABX7GXK2_9GAMM</name>
<keyword evidence="3" id="KW-1185">Reference proteome</keyword>
<evidence type="ECO:0000259" key="1">
    <source>
        <dbReference type="Pfam" id="PF07603"/>
    </source>
</evidence>
<organism evidence="2 3">
    <name type="scientific">Dyella caseinilytica</name>
    <dbReference type="NCBI Taxonomy" id="1849581"/>
    <lineage>
        <taxon>Bacteria</taxon>
        <taxon>Pseudomonadati</taxon>
        <taxon>Pseudomonadota</taxon>
        <taxon>Gammaproteobacteria</taxon>
        <taxon>Lysobacterales</taxon>
        <taxon>Rhodanobacteraceae</taxon>
        <taxon>Dyella</taxon>
    </lineage>
</organism>